<gene>
    <name evidence="3" type="ORF">EC957_009455</name>
</gene>
<organism evidence="3 4">
    <name type="scientific">Mortierella hygrophila</name>
    <dbReference type="NCBI Taxonomy" id="979708"/>
    <lineage>
        <taxon>Eukaryota</taxon>
        <taxon>Fungi</taxon>
        <taxon>Fungi incertae sedis</taxon>
        <taxon>Mucoromycota</taxon>
        <taxon>Mortierellomycotina</taxon>
        <taxon>Mortierellomycetes</taxon>
        <taxon>Mortierellales</taxon>
        <taxon>Mortierellaceae</taxon>
        <taxon>Mortierella</taxon>
    </lineage>
</organism>
<sequence length="199" mass="19418">MRFYIVILAFSMCAWVALAAVSGVGNSRINHDGGREAKIETVDETGASVPTTDGSEAPAAADAAAEPSADTAEPALPDAIVNGGQVLGPPPGPKTAAEEKADSVLACMDGCQGQVACQNSCITTGYNVPVGPVPSVTASIPPPLATVTPANAASTAPVAATTAGTTPKAQGSGAMLIGGSYGMGCAVVVVAVTSFFAGL</sequence>
<accession>A0A9P6K534</accession>
<reference evidence="3" key="1">
    <citation type="journal article" date="2020" name="Fungal Divers.">
        <title>Resolving the Mortierellaceae phylogeny through synthesis of multi-gene phylogenetics and phylogenomics.</title>
        <authorList>
            <person name="Vandepol N."/>
            <person name="Liber J."/>
            <person name="Desiro A."/>
            <person name="Na H."/>
            <person name="Kennedy M."/>
            <person name="Barry K."/>
            <person name="Grigoriev I.V."/>
            <person name="Miller A.N."/>
            <person name="O'Donnell K."/>
            <person name="Stajich J.E."/>
            <person name="Bonito G."/>
        </authorList>
    </citation>
    <scope>NUCLEOTIDE SEQUENCE</scope>
    <source>
        <strain evidence="3">NRRL 2591</strain>
    </source>
</reference>
<dbReference type="AlphaFoldDB" id="A0A9P6K534"/>
<protein>
    <submittedName>
        <fullName evidence="3">Uncharacterized protein</fullName>
    </submittedName>
</protein>
<evidence type="ECO:0000313" key="4">
    <source>
        <dbReference type="Proteomes" id="UP000723463"/>
    </source>
</evidence>
<evidence type="ECO:0000313" key="3">
    <source>
        <dbReference type="EMBL" id="KAF9546695.1"/>
    </source>
</evidence>
<evidence type="ECO:0000256" key="1">
    <source>
        <dbReference type="SAM" id="MobiDB-lite"/>
    </source>
</evidence>
<feature type="signal peptide" evidence="2">
    <location>
        <begin position="1"/>
        <end position="19"/>
    </location>
</feature>
<keyword evidence="2" id="KW-0732">Signal</keyword>
<dbReference type="EMBL" id="JAAAXW010000052">
    <property type="protein sequence ID" value="KAF9546695.1"/>
    <property type="molecule type" value="Genomic_DNA"/>
</dbReference>
<feature type="compositionally biased region" description="Basic and acidic residues" evidence="1">
    <location>
        <begin position="29"/>
        <end position="41"/>
    </location>
</feature>
<feature type="region of interest" description="Disordered" evidence="1">
    <location>
        <begin position="29"/>
        <end position="75"/>
    </location>
</feature>
<feature type="compositionally biased region" description="Low complexity" evidence="1">
    <location>
        <begin position="55"/>
        <end position="75"/>
    </location>
</feature>
<keyword evidence="4" id="KW-1185">Reference proteome</keyword>
<name>A0A9P6K534_9FUNG</name>
<comment type="caution">
    <text evidence="3">The sequence shown here is derived from an EMBL/GenBank/DDBJ whole genome shotgun (WGS) entry which is preliminary data.</text>
</comment>
<evidence type="ECO:0000256" key="2">
    <source>
        <dbReference type="SAM" id="SignalP"/>
    </source>
</evidence>
<feature type="chain" id="PRO_5040337941" evidence="2">
    <location>
        <begin position="20"/>
        <end position="199"/>
    </location>
</feature>
<proteinExistence type="predicted"/>
<dbReference type="Proteomes" id="UP000723463">
    <property type="component" value="Unassembled WGS sequence"/>
</dbReference>